<protein>
    <submittedName>
        <fullName evidence="1">Aquaporin</fullName>
    </submittedName>
</protein>
<accession>A0A8I1DSX9</accession>
<organism evidence="1 2">
    <name type="scientific">Burkholderia cepacia</name>
    <name type="common">Pseudomonas cepacia</name>
    <dbReference type="NCBI Taxonomy" id="292"/>
    <lineage>
        <taxon>Bacteria</taxon>
        <taxon>Pseudomonadati</taxon>
        <taxon>Pseudomonadota</taxon>
        <taxon>Betaproteobacteria</taxon>
        <taxon>Burkholderiales</taxon>
        <taxon>Burkholderiaceae</taxon>
        <taxon>Burkholderia</taxon>
        <taxon>Burkholderia cepacia complex</taxon>
    </lineage>
</organism>
<comment type="caution">
    <text evidence="1">The sequence shown here is derived from an EMBL/GenBank/DDBJ whole genome shotgun (WGS) entry which is preliminary data.</text>
</comment>
<evidence type="ECO:0000313" key="1">
    <source>
        <dbReference type="EMBL" id="MBH9702716.1"/>
    </source>
</evidence>
<evidence type="ECO:0000313" key="2">
    <source>
        <dbReference type="Proteomes" id="UP000645612"/>
    </source>
</evidence>
<dbReference type="Proteomes" id="UP000645612">
    <property type="component" value="Unassembled WGS sequence"/>
</dbReference>
<reference evidence="1" key="1">
    <citation type="submission" date="2020-12" db="EMBL/GenBank/DDBJ databases">
        <title>Burkholderia cepacia complex in Mexico.</title>
        <authorList>
            <person name="Estrada P."/>
        </authorList>
    </citation>
    <scope>NUCLEOTIDE SEQUENCE</scope>
    <source>
        <strain evidence="1">871</strain>
    </source>
</reference>
<gene>
    <name evidence="1" type="ORF">JAO13_40525</name>
</gene>
<feature type="non-terminal residue" evidence="1">
    <location>
        <position position="1"/>
    </location>
</feature>
<dbReference type="EMBL" id="JAEDXG010000145">
    <property type="protein sequence ID" value="MBH9702716.1"/>
    <property type="molecule type" value="Genomic_DNA"/>
</dbReference>
<proteinExistence type="predicted"/>
<dbReference type="AlphaFoldDB" id="A0A8I1DSX9"/>
<sequence length="37" mass="4088">GAFCYRKLIGRHLPCDTCVVEEKEAASHSTTQHKASL</sequence>
<name>A0A8I1DSX9_BURCE</name>